<dbReference type="InterPro" id="IPR014942">
    <property type="entry name" value="AbiEii"/>
</dbReference>
<organism evidence="1 2">
    <name type="scientific">Youngiibacter multivorans</name>
    <dbReference type="NCBI Taxonomy" id="937251"/>
    <lineage>
        <taxon>Bacteria</taxon>
        <taxon>Bacillati</taxon>
        <taxon>Bacillota</taxon>
        <taxon>Clostridia</taxon>
        <taxon>Eubacteriales</taxon>
        <taxon>Clostridiaceae</taxon>
        <taxon>Youngiibacter</taxon>
    </lineage>
</organism>
<evidence type="ECO:0000313" key="2">
    <source>
        <dbReference type="Proteomes" id="UP001519271"/>
    </source>
</evidence>
<evidence type="ECO:0000313" key="1">
    <source>
        <dbReference type="EMBL" id="MBP1920747.1"/>
    </source>
</evidence>
<dbReference type="Gene3D" id="3.10.450.620">
    <property type="entry name" value="JHP933, nucleotidyltransferase-like core domain"/>
    <property type="match status" value="1"/>
</dbReference>
<dbReference type="EMBL" id="JAGGKC010000038">
    <property type="protein sequence ID" value="MBP1920747.1"/>
    <property type="molecule type" value="Genomic_DNA"/>
</dbReference>
<gene>
    <name evidence="1" type="ORF">J2Z34_003262</name>
</gene>
<sequence>MKYLYNYDINYLGKKADELGFIRDTLEKVTRLADILEYLNTNPILKDNLALKGGTAINLTIFNLPRLSVDIDLDYLITNSRKEMLENREVINTTLDKYMLSQGYMINPKTKNPHSLDSWVYDYMGASGNKDNIKIEVNYSLRAHVLEAQERPIINEQFSSEYKVKSLDPLEIYGSKINALLSRAAARDLYDAWNMINIGLFCISEEEMLRKCVVFYAAISARDKNSINKTFETKAIDSITKRKIKTDLFPVIKRIDDFELEPAKWLVKEYIYDLMVLGNEEKEFLDRFEKGEYAPELLFEDKDILNRIKNHPMALWKTR</sequence>
<protein>
    <submittedName>
        <fullName evidence="1">Nucleotidyltransferase component of viral defense system</fullName>
    </submittedName>
</protein>
<proteinExistence type="predicted"/>
<comment type="caution">
    <text evidence="1">The sequence shown here is derived from an EMBL/GenBank/DDBJ whole genome shotgun (WGS) entry which is preliminary data.</text>
</comment>
<accession>A0ABS4G8J4</accession>
<name>A0ABS4G8J4_9CLOT</name>
<keyword evidence="2" id="KW-1185">Reference proteome</keyword>
<dbReference type="RefSeq" id="WP_342453216.1">
    <property type="nucleotide sequence ID" value="NZ_JAGGKC010000038.1"/>
</dbReference>
<reference evidence="1 2" key="1">
    <citation type="submission" date="2021-03" db="EMBL/GenBank/DDBJ databases">
        <title>Genomic Encyclopedia of Type Strains, Phase IV (KMG-IV): sequencing the most valuable type-strain genomes for metagenomic binning, comparative biology and taxonomic classification.</title>
        <authorList>
            <person name="Goeker M."/>
        </authorList>
    </citation>
    <scope>NUCLEOTIDE SEQUENCE [LARGE SCALE GENOMIC DNA]</scope>
    <source>
        <strain evidence="1 2">DSM 6139</strain>
    </source>
</reference>
<dbReference type="Proteomes" id="UP001519271">
    <property type="component" value="Unassembled WGS sequence"/>
</dbReference>
<dbReference type="Pfam" id="PF08843">
    <property type="entry name" value="AbiEii"/>
    <property type="match status" value="1"/>
</dbReference>